<organism evidence="5">
    <name type="scientific">candidate division WOR-3 bacterium</name>
    <dbReference type="NCBI Taxonomy" id="2052148"/>
    <lineage>
        <taxon>Bacteria</taxon>
        <taxon>Bacteria division WOR-3</taxon>
    </lineage>
</organism>
<feature type="domain" description="PPIase cyclophilin-type" evidence="4">
    <location>
        <begin position="51"/>
        <end position="198"/>
    </location>
</feature>
<dbReference type="SUPFAM" id="SSF50891">
    <property type="entry name" value="Cyclophilin-like"/>
    <property type="match status" value="1"/>
</dbReference>
<dbReference type="AlphaFoldDB" id="A0A7C3UUJ0"/>
<dbReference type="Pfam" id="PF00160">
    <property type="entry name" value="Pro_isomerase"/>
    <property type="match status" value="1"/>
</dbReference>
<dbReference type="InterPro" id="IPR029000">
    <property type="entry name" value="Cyclophilin-like_dom_sf"/>
</dbReference>
<keyword evidence="1 3" id="KW-0697">Rotamase</keyword>
<dbReference type="EC" id="5.2.1.8" evidence="3"/>
<comment type="caution">
    <text evidence="5">The sequence shown here is derived from an EMBL/GenBank/DDBJ whole genome shotgun (WGS) entry which is preliminary data.</text>
</comment>
<dbReference type="InterPro" id="IPR020892">
    <property type="entry name" value="Cyclophilin-type_PPIase_CS"/>
</dbReference>
<protein>
    <recommendedName>
        <fullName evidence="3">Peptidyl-prolyl cis-trans isomerase</fullName>
        <shortName evidence="3">PPIase</shortName>
        <ecNumber evidence="3">5.2.1.8</ecNumber>
    </recommendedName>
</protein>
<evidence type="ECO:0000256" key="3">
    <source>
        <dbReference type="RuleBase" id="RU363019"/>
    </source>
</evidence>
<keyword evidence="2 3" id="KW-0413">Isomerase</keyword>
<proteinExistence type="inferred from homology"/>
<dbReference type="GO" id="GO:0006457">
    <property type="term" value="P:protein folding"/>
    <property type="evidence" value="ECO:0007669"/>
    <property type="project" value="InterPro"/>
</dbReference>
<dbReference type="InterPro" id="IPR002130">
    <property type="entry name" value="Cyclophilin-type_PPIase_dom"/>
</dbReference>
<dbReference type="InterPro" id="IPR044666">
    <property type="entry name" value="Cyclophilin_A-like"/>
</dbReference>
<dbReference type="PANTHER" id="PTHR45625:SF4">
    <property type="entry name" value="PEPTIDYLPROLYL ISOMERASE DOMAIN AND WD REPEAT-CONTAINING PROTEIN 1"/>
    <property type="match status" value="1"/>
</dbReference>
<dbReference type="CDD" id="cd00317">
    <property type="entry name" value="cyclophilin"/>
    <property type="match status" value="1"/>
</dbReference>
<dbReference type="PROSITE" id="PS50072">
    <property type="entry name" value="CSA_PPIASE_2"/>
    <property type="match status" value="1"/>
</dbReference>
<dbReference type="PANTHER" id="PTHR45625">
    <property type="entry name" value="PEPTIDYL-PROLYL CIS-TRANS ISOMERASE-RELATED"/>
    <property type="match status" value="1"/>
</dbReference>
<dbReference type="PRINTS" id="PR00153">
    <property type="entry name" value="CSAPPISMRASE"/>
</dbReference>
<dbReference type="PROSITE" id="PS00170">
    <property type="entry name" value="CSA_PPIASE_1"/>
    <property type="match status" value="1"/>
</dbReference>
<sequence>MKRLGIFGLSLCLLLFCGPKEKPATPPPAEKGETKAAPEVTKKTYLLITVKDFGEIKIELFPDIAPKNVANIVKLAKEGFYNGLTFHRVVPDFVIQGGDPKGDGTGGPGYEVDAEISNRKHKRGTVAMARRPDMVNPERKSSGSQFYICLRDLPHLDNAYTIIGQVVQGMDVVDKIARVERGPQDKPVKPVVMENVRVVEE</sequence>
<evidence type="ECO:0000259" key="4">
    <source>
        <dbReference type="PROSITE" id="PS50072"/>
    </source>
</evidence>
<comment type="similarity">
    <text evidence="3">Belongs to the cyclophilin-type PPIase family.</text>
</comment>
<comment type="function">
    <text evidence="3">PPIases accelerate the folding of proteins. It catalyzes the cis-trans isomerization of proline imidic peptide bonds in oligopeptides.</text>
</comment>
<evidence type="ECO:0000313" key="5">
    <source>
        <dbReference type="EMBL" id="HGE98949.1"/>
    </source>
</evidence>
<name>A0A7C3UUJ0_UNCW3</name>
<dbReference type="GO" id="GO:0003755">
    <property type="term" value="F:peptidyl-prolyl cis-trans isomerase activity"/>
    <property type="evidence" value="ECO:0007669"/>
    <property type="project" value="UniProtKB-UniRule"/>
</dbReference>
<dbReference type="Gene3D" id="2.40.100.10">
    <property type="entry name" value="Cyclophilin-like"/>
    <property type="match status" value="1"/>
</dbReference>
<dbReference type="EMBL" id="DTMQ01000016">
    <property type="protein sequence ID" value="HGE98949.1"/>
    <property type="molecule type" value="Genomic_DNA"/>
</dbReference>
<accession>A0A7C3UUJ0</accession>
<evidence type="ECO:0000256" key="1">
    <source>
        <dbReference type="ARBA" id="ARBA00023110"/>
    </source>
</evidence>
<gene>
    <name evidence="5" type="ORF">ENX07_02600</name>
</gene>
<comment type="catalytic activity">
    <reaction evidence="3">
        <text>[protein]-peptidylproline (omega=180) = [protein]-peptidylproline (omega=0)</text>
        <dbReference type="Rhea" id="RHEA:16237"/>
        <dbReference type="Rhea" id="RHEA-COMP:10747"/>
        <dbReference type="Rhea" id="RHEA-COMP:10748"/>
        <dbReference type="ChEBI" id="CHEBI:83833"/>
        <dbReference type="ChEBI" id="CHEBI:83834"/>
        <dbReference type="EC" id="5.2.1.8"/>
    </reaction>
</comment>
<evidence type="ECO:0000256" key="2">
    <source>
        <dbReference type="ARBA" id="ARBA00023235"/>
    </source>
</evidence>
<reference evidence="5" key="1">
    <citation type="journal article" date="2020" name="mSystems">
        <title>Genome- and Community-Level Interaction Insights into Carbon Utilization and Element Cycling Functions of Hydrothermarchaeota in Hydrothermal Sediment.</title>
        <authorList>
            <person name="Zhou Z."/>
            <person name="Liu Y."/>
            <person name="Xu W."/>
            <person name="Pan J."/>
            <person name="Luo Z.H."/>
            <person name="Li M."/>
        </authorList>
    </citation>
    <scope>NUCLEOTIDE SEQUENCE [LARGE SCALE GENOMIC DNA]</scope>
    <source>
        <strain evidence="5">SpSt-906</strain>
    </source>
</reference>